<dbReference type="GO" id="GO:0012505">
    <property type="term" value="C:endomembrane system"/>
    <property type="evidence" value="ECO:0007669"/>
    <property type="project" value="TreeGrafter"/>
</dbReference>
<evidence type="ECO:0008006" key="3">
    <source>
        <dbReference type="Google" id="ProtNLM"/>
    </source>
</evidence>
<dbReference type="EMBL" id="JBBCAQ010000022">
    <property type="protein sequence ID" value="KAK7591037.1"/>
    <property type="molecule type" value="Genomic_DNA"/>
</dbReference>
<dbReference type="PANTHER" id="PTHR10426:SF88">
    <property type="entry name" value="ADIPOCYTE PLASMA MEMBRANE-ASSOCIATED PROTEIN HEMOMUCIN-RELATED"/>
    <property type="match status" value="1"/>
</dbReference>
<protein>
    <recommendedName>
        <fullName evidence="3">Adipocyte plasma membrane-associated protein</fullName>
    </recommendedName>
</protein>
<accession>A0AAN9TGJ8</accession>
<evidence type="ECO:0000313" key="2">
    <source>
        <dbReference type="Proteomes" id="UP001367676"/>
    </source>
</evidence>
<proteinExistence type="predicted"/>
<reference evidence="1 2" key="1">
    <citation type="submission" date="2024-03" db="EMBL/GenBank/DDBJ databases">
        <title>Adaptation during the transition from Ophiocordyceps entomopathogen to insect associate is accompanied by gene loss and intensified selection.</title>
        <authorList>
            <person name="Ward C.M."/>
            <person name="Onetto C.A."/>
            <person name="Borneman A.R."/>
        </authorList>
    </citation>
    <scope>NUCLEOTIDE SEQUENCE [LARGE SCALE GENOMIC DNA]</scope>
    <source>
        <strain evidence="1">AWRI1</strain>
        <tissue evidence="1">Single Adult Female</tissue>
    </source>
</reference>
<dbReference type="InterPro" id="IPR011042">
    <property type="entry name" value="6-blade_b-propeller_TolB-like"/>
</dbReference>
<name>A0AAN9TGJ8_9HEMI</name>
<evidence type="ECO:0000313" key="1">
    <source>
        <dbReference type="EMBL" id="KAK7591037.1"/>
    </source>
</evidence>
<comment type="caution">
    <text evidence="1">The sequence shown here is derived from an EMBL/GenBank/DDBJ whole genome shotgun (WGS) entry which is preliminary data.</text>
</comment>
<sequence>MVIQTLNWSKIDTDMYHLKGSKKGKFEVVVDGLPGAPDNLKTDKHGNIYVHLVLSRDDDKLPQVILNIGKYPLLRKFVARMMALTQGGLAAIDSFFPHTLLKKAIHAVGHCETLVLFLPASHRVTVVKLNKDGAIIDSLHATDGRISGISEIEFVGDYIYLGSPFNNYLARVKVGQ</sequence>
<dbReference type="SUPFAM" id="SSF63829">
    <property type="entry name" value="Calcium-dependent phosphotriesterase"/>
    <property type="match status" value="1"/>
</dbReference>
<dbReference type="Proteomes" id="UP001367676">
    <property type="component" value="Unassembled WGS sequence"/>
</dbReference>
<keyword evidence="2" id="KW-1185">Reference proteome</keyword>
<dbReference type="PANTHER" id="PTHR10426">
    <property type="entry name" value="STRICTOSIDINE SYNTHASE-RELATED"/>
    <property type="match status" value="1"/>
</dbReference>
<dbReference type="Gene3D" id="2.120.10.30">
    <property type="entry name" value="TolB, C-terminal domain"/>
    <property type="match status" value="1"/>
</dbReference>
<dbReference type="GO" id="GO:0016787">
    <property type="term" value="F:hydrolase activity"/>
    <property type="evidence" value="ECO:0007669"/>
    <property type="project" value="TreeGrafter"/>
</dbReference>
<gene>
    <name evidence="1" type="ORF">V9T40_002650</name>
</gene>
<dbReference type="AlphaFoldDB" id="A0AAN9TGJ8"/>
<organism evidence="1 2">
    <name type="scientific">Parthenolecanium corni</name>
    <dbReference type="NCBI Taxonomy" id="536013"/>
    <lineage>
        <taxon>Eukaryota</taxon>
        <taxon>Metazoa</taxon>
        <taxon>Ecdysozoa</taxon>
        <taxon>Arthropoda</taxon>
        <taxon>Hexapoda</taxon>
        <taxon>Insecta</taxon>
        <taxon>Pterygota</taxon>
        <taxon>Neoptera</taxon>
        <taxon>Paraneoptera</taxon>
        <taxon>Hemiptera</taxon>
        <taxon>Sternorrhyncha</taxon>
        <taxon>Coccoidea</taxon>
        <taxon>Coccidae</taxon>
        <taxon>Parthenolecanium</taxon>
    </lineage>
</organism>